<evidence type="ECO:0000256" key="5">
    <source>
        <dbReference type="ARBA" id="ARBA00022729"/>
    </source>
</evidence>
<dbReference type="PANTHER" id="PTHR31418:SF7">
    <property type="entry name" value="FATTY-ACID AND RETINOL-BINDING PROTEIN 1"/>
    <property type="match status" value="1"/>
</dbReference>
<evidence type="ECO:0000313" key="8">
    <source>
        <dbReference type="EMBL" id="GMS92259.1"/>
    </source>
</evidence>
<evidence type="ECO:0000256" key="6">
    <source>
        <dbReference type="ARBA" id="ARBA00023054"/>
    </source>
</evidence>
<comment type="caution">
    <text evidence="8">The sequence shown here is derived from an EMBL/GenBank/DDBJ whole genome shotgun (WGS) entry which is preliminary data.</text>
</comment>
<keyword evidence="4" id="KW-0964">Secreted</keyword>
<dbReference type="Proteomes" id="UP001432027">
    <property type="component" value="Unassembled WGS sequence"/>
</dbReference>
<evidence type="ECO:0000256" key="1">
    <source>
        <dbReference type="ARBA" id="ARBA00004613"/>
    </source>
</evidence>
<feature type="non-terminal residue" evidence="8">
    <location>
        <position position="1"/>
    </location>
</feature>
<keyword evidence="9" id="KW-1185">Reference proteome</keyword>
<evidence type="ECO:0000256" key="2">
    <source>
        <dbReference type="ARBA" id="ARBA00006648"/>
    </source>
</evidence>
<proteinExistence type="inferred from homology"/>
<dbReference type="InterPro" id="IPR008632">
    <property type="entry name" value="Gp-FAR-1"/>
</dbReference>
<dbReference type="GO" id="GO:0005576">
    <property type="term" value="C:extracellular region"/>
    <property type="evidence" value="ECO:0007669"/>
    <property type="project" value="UniProtKB-SubCell"/>
</dbReference>
<evidence type="ECO:0000256" key="4">
    <source>
        <dbReference type="ARBA" id="ARBA00022525"/>
    </source>
</evidence>
<dbReference type="EMBL" id="BTSX01000004">
    <property type="protein sequence ID" value="GMS92259.1"/>
    <property type="molecule type" value="Genomic_DNA"/>
</dbReference>
<keyword evidence="7" id="KW-0446">Lipid-binding</keyword>
<sequence length="120" mass="13579">AAPLTDRQKLIQKVWGEDVNVTLAESIIADEAKRLGVSTDEYFYTCTADADIFDLSAQEKADIERETDYIDTGKLDIENDEQFMKELAARAPKSYEALNKRLAIIDKYVTKLNPEAQKFA</sequence>
<evidence type="ECO:0000313" key="9">
    <source>
        <dbReference type="Proteomes" id="UP001432027"/>
    </source>
</evidence>
<name>A0AAV5TFN1_9BILA</name>
<comment type="subcellular location">
    <subcellularLocation>
        <location evidence="1">Secreted</location>
    </subcellularLocation>
</comment>
<keyword evidence="6" id="KW-0175">Coiled coil</keyword>
<dbReference type="AlphaFoldDB" id="A0AAV5TFN1"/>
<reference evidence="8" key="1">
    <citation type="submission" date="2023-10" db="EMBL/GenBank/DDBJ databases">
        <title>Genome assembly of Pristionchus species.</title>
        <authorList>
            <person name="Yoshida K."/>
            <person name="Sommer R.J."/>
        </authorList>
    </citation>
    <scope>NUCLEOTIDE SEQUENCE</scope>
    <source>
        <strain evidence="8">RS0144</strain>
    </source>
</reference>
<dbReference type="GO" id="GO:0008289">
    <property type="term" value="F:lipid binding"/>
    <property type="evidence" value="ECO:0007669"/>
    <property type="project" value="UniProtKB-KW"/>
</dbReference>
<feature type="non-terminal residue" evidence="8">
    <location>
        <position position="120"/>
    </location>
</feature>
<dbReference type="PANTHER" id="PTHR31418">
    <property type="entry name" value="FATTY-ACID AND RETINOL-BINDING PROTEIN 1"/>
    <property type="match status" value="1"/>
</dbReference>
<keyword evidence="5" id="KW-0732">Signal</keyword>
<accession>A0AAV5TFN1</accession>
<evidence type="ECO:0000256" key="3">
    <source>
        <dbReference type="ARBA" id="ARBA00017453"/>
    </source>
</evidence>
<organism evidence="8 9">
    <name type="scientific">Pristionchus entomophagus</name>
    <dbReference type="NCBI Taxonomy" id="358040"/>
    <lineage>
        <taxon>Eukaryota</taxon>
        <taxon>Metazoa</taxon>
        <taxon>Ecdysozoa</taxon>
        <taxon>Nematoda</taxon>
        <taxon>Chromadorea</taxon>
        <taxon>Rhabditida</taxon>
        <taxon>Rhabditina</taxon>
        <taxon>Diplogasteromorpha</taxon>
        <taxon>Diplogasteroidea</taxon>
        <taxon>Neodiplogasteridae</taxon>
        <taxon>Pristionchus</taxon>
    </lineage>
</organism>
<evidence type="ECO:0000256" key="7">
    <source>
        <dbReference type="ARBA" id="ARBA00023121"/>
    </source>
</evidence>
<comment type="similarity">
    <text evidence="2">Belongs to the fatty-acid and retinol-binding protein (FARBP) family.</text>
</comment>
<protein>
    <recommendedName>
        <fullName evidence="3">Fatty-acid and retinol-binding protein 1</fullName>
    </recommendedName>
</protein>
<gene>
    <name evidence="8" type="ORF">PENTCL1PPCAC_14434</name>
</gene>